<evidence type="ECO:0000313" key="2">
    <source>
        <dbReference type="Proteomes" id="UP000007174"/>
    </source>
</evidence>
<protein>
    <submittedName>
        <fullName evidence="1">Uncharacterized protein</fullName>
    </submittedName>
</protein>
<gene>
    <name evidence="1" type="ORF">CH063_09053</name>
</gene>
<accession>H1VC52</accession>
<organism evidence="1 2">
    <name type="scientific">Colletotrichum higginsianum (strain IMI 349063)</name>
    <name type="common">Crucifer anthracnose fungus</name>
    <dbReference type="NCBI Taxonomy" id="759273"/>
    <lineage>
        <taxon>Eukaryota</taxon>
        <taxon>Fungi</taxon>
        <taxon>Dikarya</taxon>
        <taxon>Ascomycota</taxon>
        <taxon>Pezizomycotina</taxon>
        <taxon>Sordariomycetes</taxon>
        <taxon>Hypocreomycetidae</taxon>
        <taxon>Glomerellales</taxon>
        <taxon>Glomerellaceae</taxon>
        <taxon>Colletotrichum</taxon>
        <taxon>Colletotrichum destructivum species complex</taxon>
    </lineage>
</organism>
<sequence length="92" mass="10351">MNDKSYSSWTYLIDLCRLCGELILPMPTLPPGLLSNTIDRADSRILEDQDATTFGSFGIRYSRHFDPWSALWEPRSLASDDTTVPCLSLPVV</sequence>
<dbReference type="HOGENOM" id="CLU_2413147_0_0_1"/>
<dbReference type="STRING" id="759273.H1VC52"/>
<dbReference type="VEuPathDB" id="FungiDB:CH63R_05794"/>
<dbReference type="Proteomes" id="UP000007174">
    <property type="component" value="Unassembled WGS sequence"/>
</dbReference>
<evidence type="ECO:0000313" key="1">
    <source>
        <dbReference type="EMBL" id="CCF37805.1"/>
    </source>
</evidence>
<name>H1VC52_COLHI</name>
<reference evidence="2" key="1">
    <citation type="journal article" date="2012" name="Nat. Genet.">
        <title>Lifestyle transitions in plant pathogenic Colletotrichum fungi deciphered by genome and transcriptome analyses.</title>
        <authorList>
            <person name="O'Connell R.J."/>
            <person name="Thon M.R."/>
            <person name="Hacquard S."/>
            <person name="Amyotte S.G."/>
            <person name="Kleemann J."/>
            <person name="Torres M.F."/>
            <person name="Damm U."/>
            <person name="Buiate E.A."/>
            <person name="Epstein L."/>
            <person name="Alkan N."/>
            <person name="Altmueller J."/>
            <person name="Alvarado-Balderrama L."/>
            <person name="Bauser C.A."/>
            <person name="Becker C."/>
            <person name="Birren B.W."/>
            <person name="Chen Z."/>
            <person name="Choi J."/>
            <person name="Crouch J.A."/>
            <person name="Duvick J.P."/>
            <person name="Farman M.A."/>
            <person name="Gan P."/>
            <person name="Heiman D."/>
            <person name="Henrissat B."/>
            <person name="Howard R.J."/>
            <person name="Kabbage M."/>
            <person name="Koch C."/>
            <person name="Kracher B."/>
            <person name="Kubo Y."/>
            <person name="Law A.D."/>
            <person name="Lebrun M.-H."/>
            <person name="Lee Y.-H."/>
            <person name="Miyara I."/>
            <person name="Moore N."/>
            <person name="Neumann U."/>
            <person name="Nordstroem K."/>
            <person name="Panaccione D.G."/>
            <person name="Panstruga R."/>
            <person name="Place M."/>
            <person name="Proctor R.H."/>
            <person name="Prusky D."/>
            <person name="Rech G."/>
            <person name="Reinhardt R."/>
            <person name="Rollins J.A."/>
            <person name="Rounsley S."/>
            <person name="Schardl C.L."/>
            <person name="Schwartz D.C."/>
            <person name="Shenoy N."/>
            <person name="Shirasu K."/>
            <person name="Sikhakolli U.R."/>
            <person name="Stueber K."/>
            <person name="Sukno S.A."/>
            <person name="Sweigard J.A."/>
            <person name="Takano Y."/>
            <person name="Takahara H."/>
            <person name="Trail F."/>
            <person name="van der Does H.C."/>
            <person name="Voll L.M."/>
            <person name="Will I."/>
            <person name="Young S."/>
            <person name="Zeng Q."/>
            <person name="Zhang J."/>
            <person name="Zhou S."/>
            <person name="Dickman M.B."/>
            <person name="Schulze-Lefert P."/>
            <person name="Ver Loren van Themaat E."/>
            <person name="Ma L.-J."/>
            <person name="Vaillancourt L.J."/>
        </authorList>
    </citation>
    <scope>NUCLEOTIDE SEQUENCE [LARGE SCALE GENOMIC DNA]</scope>
    <source>
        <strain evidence="2">IMI 349063</strain>
    </source>
</reference>
<proteinExistence type="predicted"/>
<dbReference type="EMBL" id="CACQ02002645">
    <property type="protein sequence ID" value="CCF37805.1"/>
    <property type="molecule type" value="Genomic_DNA"/>
</dbReference>
<dbReference type="AlphaFoldDB" id="H1VC52"/>